<evidence type="ECO:0000256" key="1">
    <source>
        <dbReference type="SAM" id="MobiDB-lite"/>
    </source>
</evidence>
<organism evidence="2 3">
    <name type="scientific">Besnoitia besnoiti</name>
    <name type="common">Apicomplexan protozoan</name>
    <dbReference type="NCBI Taxonomy" id="94643"/>
    <lineage>
        <taxon>Eukaryota</taxon>
        <taxon>Sar</taxon>
        <taxon>Alveolata</taxon>
        <taxon>Apicomplexa</taxon>
        <taxon>Conoidasida</taxon>
        <taxon>Coccidia</taxon>
        <taxon>Eucoccidiorida</taxon>
        <taxon>Eimeriorina</taxon>
        <taxon>Sarcocystidae</taxon>
        <taxon>Besnoitia</taxon>
    </lineage>
</organism>
<protein>
    <submittedName>
        <fullName evidence="2">Uncharacterized protein</fullName>
    </submittedName>
</protein>
<dbReference type="AlphaFoldDB" id="A0A2A9MF88"/>
<evidence type="ECO:0000313" key="2">
    <source>
        <dbReference type="EMBL" id="PFH34297.1"/>
    </source>
</evidence>
<feature type="compositionally biased region" description="Gly residues" evidence="1">
    <location>
        <begin position="495"/>
        <end position="505"/>
    </location>
</feature>
<accession>A0A2A9MF88</accession>
<feature type="region of interest" description="Disordered" evidence="1">
    <location>
        <begin position="486"/>
        <end position="505"/>
    </location>
</feature>
<keyword evidence="3" id="KW-1185">Reference proteome</keyword>
<feature type="region of interest" description="Disordered" evidence="1">
    <location>
        <begin position="351"/>
        <end position="404"/>
    </location>
</feature>
<feature type="compositionally biased region" description="Basic and acidic residues" evidence="1">
    <location>
        <begin position="351"/>
        <end position="382"/>
    </location>
</feature>
<evidence type="ECO:0000313" key="3">
    <source>
        <dbReference type="Proteomes" id="UP000224006"/>
    </source>
</evidence>
<dbReference type="RefSeq" id="XP_029218306.1">
    <property type="nucleotide sequence ID" value="XM_029365822.1"/>
</dbReference>
<feature type="compositionally biased region" description="Low complexity" evidence="1">
    <location>
        <begin position="388"/>
        <end position="404"/>
    </location>
</feature>
<dbReference type="OrthoDB" id="333194at2759"/>
<reference evidence="2 3" key="1">
    <citation type="submission" date="2017-09" db="EMBL/GenBank/DDBJ databases">
        <title>Genome sequencing of Besnoitia besnoiti strain Bb-Ger1.</title>
        <authorList>
            <person name="Schares G."/>
            <person name="Venepally P."/>
            <person name="Lorenzi H.A."/>
        </authorList>
    </citation>
    <scope>NUCLEOTIDE SEQUENCE [LARGE SCALE GENOMIC DNA]</scope>
    <source>
        <strain evidence="2 3">Bb-Ger1</strain>
    </source>
</reference>
<dbReference type="VEuPathDB" id="ToxoDB:BESB_074490"/>
<proteinExistence type="predicted"/>
<name>A0A2A9MF88_BESBE</name>
<sequence>MPASPFPCSSSLRLVRVSICLLGFVWLLLSFSSETRRRSGAEAGVVRDRLSSSSRLPLPSLFPARLSPLLLPRRHRYPGGSGRHAHLTNEWKALTSQNEWKALACYPAVAAEARADDHEDARACWGGEGGGACRQATPARVSALESFEFVAPSSPETLFHQVSGPASPYSRLAFVSLSAPFRSLSPFAPLPQRLLRAGVYGARCVSLSWLSFSPRGFSAPVSSPFFLVSLRLSDGLSLGSPALPSFPCGVVSVSSPEDSHLRAFAASGSAVGSLSASAAAAARVSGAFAGPVSHGYLGSRRGGASQLFARKPNPKAEKRARNFQRAFEEREKNAAREARRRLLRQREWYRQQEEDERRREAEARMQREKTAKSGAEAKEGEARGGGAATLSSSSSASSLSTGSRTLTELAQQAMSASGEGMRHRENWVIVGSTQRKARRRDRLPYSQRDFVKKVFTHLAEEELEKEVRKAERAWRGDMQLDELEEELGGPDALAPGGGTAGGFVR</sequence>
<comment type="caution">
    <text evidence="2">The sequence shown here is derived from an EMBL/GenBank/DDBJ whole genome shotgun (WGS) entry which is preliminary data.</text>
</comment>
<gene>
    <name evidence="2" type="ORF">BESB_074490</name>
</gene>
<dbReference type="Proteomes" id="UP000224006">
    <property type="component" value="Unassembled WGS sequence"/>
</dbReference>
<dbReference type="GeneID" id="40312375"/>
<dbReference type="EMBL" id="NWUJ01000007">
    <property type="protein sequence ID" value="PFH34297.1"/>
    <property type="molecule type" value="Genomic_DNA"/>
</dbReference>
<dbReference type="KEGG" id="bbes:BESB_074490"/>